<evidence type="ECO:0000313" key="1">
    <source>
        <dbReference type="EMBL" id="PWJ55176.1"/>
    </source>
</evidence>
<sequence length="130" mass="12867">MSRRVRAQHAIGAVVSAAEEQGLGVAVAVVDPSGVLVGFARTDAALVGPVEVALKKARTAALFGTDSADLGAQAQPGGSIYSLEHTNGGLISFGGGVALRDAEVVVGAIGVAGADVTTDEQLARLGAARF</sequence>
<dbReference type="EMBL" id="QGDQ01000004">
    <property type="protein sequence ID" value="PWJ55176.1"/>
    <property type="molecule type" value="Genomic_DNA"/>
</dbReference>
<accession>A0A316ABM9</accession>
<dbReference type="PANTHER" id="PTHR34309">
    <property type="entry name" value="SLR1406 PROTEIN"/>
    <property type="match status" value="1"/>
</dbReference>
<protein>
    <submittedName>
        <fullName evidence="1">Uncharacterized protein GlcG (DUF336 family)</fullName>
    </submittedName>
</protein>
<dbReference type="InterPro" id="IPR005624">
    <property type="entry name" value="PduO/GlcC-like"/>
</dbReference>
<dbReference type="Proteomes" id="UP000245469">
    <property type="component" value="Unassembled WGS sequence"/>
</dbReference>
<reference evidence="1 2" key="1">
    <citation type="submission" date="2018-03" db="EMBL/GenBank/DDBJ databases">
        <title>Genomic Encyclopedia of Archaeal and Bacterial Type Strains, Phase II (KMG-II): from individual species to whole genera.</title>
        <authorList>
            <person name="Goeker M."/>
        </authorList>
    </citation>
    <scope>NUCLEOTIDE SEQUENCE [LARGE SCALE GENOMIC DNA]</scope>
    <source>
        <strain evidence="1 2">DSM 44889</strain>
    </source>
</reference>
<dbReference type="InterPro" id="IPR052517">
    <property type="entry name" value="GlcG_carb_metab_protein"/>
</dbReference>
<proteinExistence type="predicted"/>
<dbReference type="AlphaFoldDB" id="A0A316ABM9"/>
<organism evidence="1 2">
    <name type="scientific">Quadrisphaera granulorum</name>
    <dbReference type="NCBI Taxonomy" id="317664"/>
    <lineage>
        <taxon>Bacteria</taxon>
        <taxon>Bacillati</taxon>
        <taxon>Actinomycetota</taxon>
        <taxon>Actinomycetes</taxon>
        <taxon>Kineosporiales</taxon>
        <taxon>Kineosporiaceae</taxon>
        <taxon>Quadrisphaera</taxon>
    </lineage>
</organism>
<keyword evidence="2" id="KW-1185">Reference proteome</keyword>
<name>A0A316ABM9_9ACTN</name>
<comment type="caution">
    <text evidence="1">The sequence shown here is derived from an EMBL/GenBank/DDBJ whole genome shotgun (WGS) entry which is preliminary data.</text>
</comment>
<dbReference type="Pfam" id="PF03928">
    <property type="entry name" value="HbpS-like"/>
    <property type="match status" value="1"/>
</dbReference>
<evidence type="ECO:0000313" key="2">
    <source>
        <dbReference type="Proteomes" id="UP000245469"/>
    </source>
</evidence>
<dbReference type="PANTHER" id="PTHR34309:SF1">
    <property type="entry name" value="PROTEIN GLCG"/>
    <property type="match status" value="1"/>
</dbReference>
<dbReference type="SUPFAM" id="SSF143744">
    <property type="entry name" value="GlcG-like"/>
    <property type="match status" value="1"/>
</dbReference>
<dbReference type="InterPro" id="IPR038084">
    <property type="entry name" value="PduO/GlcC-like_sf"/>
</dbReference>
<gene>
    <name evidence="1" type="ORF">BXY45_10499</name>
</gene>
<dbReference type="Gene3D" id="3.30.450.150">
    <property type="entry name" value="Haem-degrading domain"/>
    <property type="match status" value="1"/>
</dbReference>